<organism evidence="2 3">
    <name type="scientific">Vicingus serpentipes</name>
    <dbReference type="NCBI Taxonomy" id="1926625"/>
    <lineage>
        <taxon>Bacteria</taxon>
        <taxon>Pseudomonadati</taxon>
        <taxon>Bacteroidota</taxon>
        <taxon>Flavobacteriia</taxon>
        <taxon>Flavobacteriales</taxon>
        <taxon>Vicingaceae</taxon>
        <taxon>Vicingus</taxon>
    </lineage>
</organism>
<dbReference type="Pfam" id="PF17293">
    <property type="entry name" value="Arm-DNA-bind_5"/>
    <property type="match status" value="1"/>
</dbReference>
<dbReference type="Proteomes" id="UP000321721">
    <property type="component" value="Unassembled WGS sequence"/>
</dbReference>
<sequence>MIWRGSIDDRFHVLRLKPNQWDAQKQKAKGSSELSQNINELISTQRSKCISSFNELIKRDVAFSIQDLVLLIKGEEKPEIGWLELFDKHLEHMKSRVGVDYSSSTVRRYMSSRLIPVAIFIR</sequence>
<name>A0A5C6RXQ8_9FLAO</name>
<proteinExistence type="predicted"/>
<accession>A0A5C6RXQ8</accession>
<protein>
    <recommendedName>
        <fullName evidence="1">Arm DNA-binding domain-containing protein</fullName>
    </recommendedName>
</protein>
<reference evidence="2 3" key="1">
    <citation type="submission" date="2019-08" db="EMBL/GenBank/DDBJ databases">
        <title>Genome of Vicingus serpentipes NCIMB 15042.</title>
        <authorList>
            <person name="Bowman J.P."/>
        </authorList>
    </citation>
    <scope>NUCLEOTIDE SEQUENCE [LARGE SCALE GENOMIC DNA]</scope>
    <source>
        <strain evidence="2 3">NCIMB 15042</strain>
    </source>
</reference>
<feature type="domain" description="Arm DNA-binding" evidence="1">
    <location>
        <begin position="14"/>
        <end position="68"/>
    </location>
</feature>
<evidence type="ECO:0000313" key="2">
    <source>
        <dbReference type="EMBL" id="TXB66629.1"/>
    </source>
</evidence>
<comment type="caution">
    <text evidence="2">The sequence shown here is derived from an EMBL/GenBank/DDBJ whole genome shotgun (WGS) entry which is preliminary data.</text>
</comment>
<evidence type="ECO:0000313" key="3">
    <source>
        <dbReference type="Proteomes" id="UP000321721"/>
    </source>
</evidence>
<dbReference type="InterPro" id="IPR035386">
    <property type="entry name" value="Arm-DNA-bind_5"/>
</dbReference>
<dbReference type="AlphaFoldDB" id="A0A5C6RXQ8"/>
<gene>
    <name evidence="2" type="ORF">FRY74_00145</name>
</gene>
<evidence type="ECO:0000259" key="1">
    <source>
        <dbReference type="Pfam" id="PF17293"/>
    </source>
</evidence>
<keyword evidence="3" id="KW-1185">Reference proteome</keyword>
<dbReference type="EMBL" id="VOOS01000001">
    <property type="protein sequence ID" value="TXB66629.1"/>
    <property type="molecule type" value="Genomic_DNA"/>
</dbReference>